<keyword evidence="4" id="KW-1185">Reference proteome</keyword>
<comment type="caution">
    <text evidence="3">The sequence shown here is derived from an EMBL/GenBank/DDBJ whole genome shotgun (WGS) entry which is preliminary data.</text>
</comment>
<dbReference type="CDD" id="cd00093">
    <property type="entry name" value="HTH_XRE"/>
    <property type="match status" value="1"/>
</dbReference>
<gene>
    <name evidence="3" type="ORF">GCM10023351_20410</name>
</gene>
<dbReference type="PANTHER" id="PTHR46797:SF1">
    <property type="entry name" value="METHYLPHOSPHONATE SYNTHASE"/>
    <property type="match status" value="1"/>
</dbReference>
<dbReference type="InterPro" id="IPR010982">
    <property type="entry name" value="Lambda_DNA-bd_dom_sf"/>
</dbReference>
<proteinExistence type="predicted"/>
<dbReference type="SUPFAM" id="SSF47413">
    <property type="entry name" value="lambda repressor-like DNA-binding domains"/>
    <property type="match status" value="1"/>
</dbReference>
<dbReference type="Pfam" id="PF01381">
    <property type="entry name" value="HTH_3"/>
    <property type="match status" value="1"/>
</dbReference>
<evidence type="ECO:0000256" key="1">
    <source>
        <dbReference type="ARBA" id="ARBA00023125"/>
    </source>
</evidence>
<dbReference type="PANTHER" id="PTHR46797">
    <property type="entry name" value="HTH-TYPE TRANSCRIPTIONAL REGULATOR"/>
    <property type="match status" value="1"/>
</dbReference>
<dbReference type="InterPro" id="IPR001387">
    <property type="entry name" value="Cro/C1-type_HTH"/>
</dbReference>
<keyword evidence="1" id="KW-0238">DNA-binding</keyword>
<reference evidence="4" key="1">
    <citation type="journal article" date="2019" name="Int. J. Syst. Evol. Microbiol.">
        <title>The Global Catalogue of Microorganisms (GCM) 10K type strain sequencing project: providing services to taxonomists for standard genome sequencing and annotation.</title>
        <authorList>
            <consortium name="The Broad Institute Genomics Platform"/>
            <consortium name="The Broad Institute Genome Sequencing Center for Infectious Disease"/>
            <person name="Wu L."/>
            <person name="Ma J."/>
        </authorList>
    </citation>
    <scope>NUCLEOTIDE SEQUENCE [LARGE SCALE GENOMIC DNA]</scope>
    <source>
        <strain evidence="4">JCM 18537</strain>
    </source>
</reference>
<dbReference type="EMBL" id="BAABKO010000003">
    <property type="protein sequence ID" value="GAA4775767.1"/>
    <property type="molecule type" value="Genomic_DNA"/>
</dbReference>
<dbReference type="PROSITE" id="PS50943">
    <property type="entry name" value="HTH_CROC1"/>
    <property type="match status" value="1"/>
</dbReference>
<protein>
    <recommendedName>
        <fullName evidence="2">HTH cro/C1-type domain-containing protein</fullName>
    </recommendedName>
</protein>
<dbReference type="Proteomes" id="UP001501645">
    <property type="component" value="Unassembled WGS sequence"/>
</dbReference>
<sequence>MPRVPSPAAAYVGQRIAAIRVRQTMTQDQLAVRSDIDSSNIRSYESGRSMMNVQSLVRIATALGVEPGELVDGLTPEMFATPSSDKRRKAG</sequence>
<dbReference type="RefSeq" id="WP_345438775.1">
    <property type="nucleotide sequence ID" value="NZ_BAABKO010000003.1"/>
</dbReference>
<evidence type="ECO:0000313" key="3">
    <source>
        <dbReference type="EMBL" id="GAA4775767.1"/>
    </source>
</evidence>
<name>A0ABP9AA06_9MICO</name>
<evidence type="ECO:0000313" key="4">
    <source>
        <dbReference type="Proteomes" id="UP001501645"/>
    </source>
</evidence>
<evidence type="ECO:0000259" key="2">
    <source>
        <dbReference type="PROSITE" id="PS50943"/>
    </source>
</evidence>
<dbReference type="InterPro" id="IPR050807">
    <property type="entry name" value="TransReg_Diox_bact_type"/>
</dbReference>
<accession>A0ABP9AA06</accession>
<feature type="domain" description="HTH cro/C1-type" evidence="2">
    <location>
        <begin position="16"/>
        <end position="70"/>
    </location>
</feature>
<dbReference type="SMART" id="SM00530">
    <property type="entry name" value="HTH_XRE"/>
    <property type="match status" value="1"/>
</dbReference>
<dbReference type="Gene3D" id="1.10.260.40">
    <property type="entry name" value="lambda repressor-like DNA-binding domains"/>
    <property type="match status" value="1"/>
</dbReference>
<organism evidence="3 4">
    <name type="scientific">Microbacterium gilvum</name>
    <dbReference type="NCBI Taxonomy" id="1336204"/>
    <lineage>
        <taxon>Bacteria</taxon>
        <taxon>Bacillati</taxon>
        <taxon>Actinomycetota</taxon>
        <taxon>Actinomycetes</taxon>
        <taxon>Micrococcales</taxon>
        <taxon>Microbacteriaceae</taxon>
        <taxon>Microbacterium</taxon>
    </lineage>
</organism>